<name>A0AAD6T9T0_9AGAR</name>
<keyword evidence="1" id="KW-0732">Signal</keyword>
<sequence length="193" mass="21673">MALHDLSILSISIAVHLAFSAIQVDAFESLIWSHTLCLRASRMSKTLTKSRMLSRPGDQCHNFRPAYGAVNSQSLLDAIQKSTLCGLLTWTQATTYRDKRKWAGCVPQARGTSQVVRHANWSPCSRSREHGHNTTIVVERPSKYTLDSFRSISRKCTHDCGGELLDSKMGLGLLHRELLLLKYECVLLLFNSQ</sequence>
<dbReference type="AlphaFoldDB" id="A0AAD6T9T0"/>
<keyword evidence="3" id="KW-1185">Reference proteome</keyword>
<proteinExistence type="predicted"/>
<evidence type="ECO:0000313" key="2">
    <source>
        <dbReference type="EMBL" id="KAJ7041642.1"/>
    </source>
</evidence>
<accession>A0AAD6T9T0</accession>
<organism evidence="2 3">
    <name type="scientific">Mycena alexandri</name>
    <dbReference type="NCBI Taxonomy" id="1745969"/>
    <lineage>
        <taxon>Eukaryota</taxon>
        <taxon>Fungi</taxon>
        <taxon>Dikarya</taxon>
        <taxon>Basidiomycota</taxon>
        <taxon>Agaricomycotina</taxon>
        <taxon>Agaricomycetes</taxon>
        <taxon>Agaricomycetidae</taxon>
        <taxon>Agaricales</taxon>
        <taxon>Marasmiineae</taxon>
        <taxon>Mycenaceae</taxon>
        <taxon>Mycena</taxon>
    </lineage>
</organism>
<evidence type="ECO:0000313" key="3">
    <source>
        <dbReference type="Proteomes" id="UP001218188"/>
    </source>
</evidence>
<protein>
    <submittedName>
        <fullName evidence="2">Uncharacterized protein</fullName>
    </submittedName>
</protein>
<feature type="non-terminal residue" evidence="2">
    <location>
        <position position="193"/>
    </location>
</feature>
<feature type="chain" id="PRO_5042258022" evidence="1">
    <location>
        <begin position="27"/>
        <end position="193"/>
    </location>
</feature>
<gene>
    <name evidence="2" type="ORF">C8F04DRAFT_1079573</name>
</gene>
<dbReference type="Proteomes" id="UP001218188">
    <property type="component" value="Unassembled WGS sequence"/>
</dbReference>
<comment type="caution">
    <text evidence="2">The sequence shown here is derived from an EMBL/GenBank/DDBJ whole genome shotgun (WGS) entry which is preliminary data.</text>
</comment>
<evidence type="ECO:0000256" key="1">
    <source>
        <dbReference type="SAM" id="SignalP"/>
    </source>
</evidence>
<reference evidence="2" key="1">
    <citation type="submission" date="2023-03" db="EMBL/GenBank/DDBJ databases">
        <title>Massive genome expansion in bonnet fungi (Mycena s.s.) driven by repeated elements and novel gene families across ecological guilds.</title>
        <authorList>
            <consortium name="Lawrence Berkeley National Laboratory"/>
            <person name="Harder C.B."/>
            <person name="Miyauchi S."/>
            <person name="Viragh M."/>
            <person name="Kuo A."/>
            <person name="Thoen E."/>
            <person name="Andreopoulos B."/>
            <person name="Lu D."/>
            <person name="Skrede I."/>
            <person name="Drula E."/>
            <person name="Henrissat B."/>
            <person name="Morin E."/>
            <person name="Kohler A."/>
            <person name="Barry K."/>
            <person name="LaButti K."/>
            <person name="Morin E."/>
            <person name="Salamov A."/>
            <person name="Lipzen A."/>
            <person name="Mereny Z."/>
            <person name="Hegedus B."/>
            <person name="Baldrian P."/>
            <person name="Stursova M."/>
            <person name="Weitz H."/>
            <person name="Taylor A."/>
            <person name="Grigoriev I.V."/>
            <person name="Nagy L.G."/>
            <person name="Martin F."/>
            <person name="Kauserud H."/>
        </authorList>
    </citation>
    <scope>NUCLEOTIDE SEQUENCE</scope>
    <source>
        <strain evidence="2">CBHHK200</strain>
    </source>
</reference>
<dbReference type="EMBL" id="JARJCM010000016">
    <property type="protein sequence ID" value="KAJ7041642.1"/>
    <property type="molecule type" value="Genomic_DNA"/>
</dbReference>
<feature type="signal peptide" evidence="1">
    <location>
        <begin position="1"/>
        <end position="26"/>
    </location>
</feature>